<keyword evidence="4 9" id="KW-1003">Cell membrane</keyword>
<feature type="transmembrane region" description="Helical" evidence="9">
    <location>
        <begin position="179"/>
        <end position="199"/>
    </location>
</feature>
<feature type="transmembrane region" description="Helical" evidence="9">
    <location>
        <begin position="387"/>
        <end position="408"/>
    </location>
</feature>
<dbReference type="FunFam" id="1.20.1740.10:FF:000004">
    <property type="entry name" value="Sodium:alanine symporter family protein"/>
    <property type="match status" value="1"/>
</dbReference>
<feature type="transmembrane region" description="Helical" evidence="9">
    <location>
        <begin position="15"/>
        <end position="38"/>
    </location>
</feature>
<feature type="transmembrane region" description="Helical" evidence="9">
    <location>
        <begin position="211"/>
        <end position="232"/>
    </location>
</feature>
<name>A0A0N8GGE4_9BACI</name>
<evidence type="ECO:0000256" key="7">
    <source>
        <dbReference type="ARBA" id="ARBA00022989"/>
    </source>
</evidence>
<evidence type="ECO:0000256" key="5">
    <source>
        <dbReference type="ARBA" id="ARBA00022692"/>
    </source>
</evidence>
<keyword evidence="6 9" id="KW-0769">Symport</keyword>
<feature type="transmembrane region" description="Helical" evidence="9">
    <location>
        <begin position="69"/>
        <end position="93"/>
    </location>
</feature>
<feature type="transmembrane region" description="Helical" evidence="9">
    <location>
        <begin position="414"/>
        <end position="434"/>
    </location>
</feature>
<comment type="subcellular location">
    <subcellularLocation>
        <location evidence="1 9">Cell membrane</location>
        <topology evidence="1 9">Multi-pass membrane protein</topology>
    </subcellularLocation>
</comment>
<dbReference type="RefSeq" id="WP_060673864.1">
    <property type="nucleotide sequence ID" value="NZ_LIXZ01000017.1"/>
</dbReference>
<dbReference type="GO" id="GO:0005886">
    <property type="term" value="C:plasma membrane"/>
    <property type="evidence" value="ECO:0007669"/>
    <property type="project" value="UniProtKB-SubCell"/>
</dbReference>
<evidence type="ECO:0000256" key="6">
    <source>
        <dbReference type="ARBA" id="ARBA00022847"/>
    </source>
</evidence>
<gene>
    <name evidence="10" type="ORF">AM506_17545</name>
</gene>
<protein>
    <submittedName>
        <fullName evidence="10">Sodium:alanine symporter</fullName>
    </submittedName>
</protein>
<feature type="transmembrane region" description="Helical" evidence="9">
    <location>
        <begin position="238"/>
        <end position="261"/>
    </location>
</feature>
<comment type="caution">
    <text evidence="10">The sequence shown here is derived from an EMBL/GenBank/DDBJ whole genome shotgun (WGS) entry which is preliminary data.</text>
</comment>
<dbReference type="InterPro" id="IPR001463">
    <property type="entry name" value="Na/Ala_symport"/>
</dbReference>
<evidence type="ECO:0000313" key="10">
    <source>
        <dbReference type="EMBL" id="KPL58266.1"/>
    </source>
</evidence>
<feature type="transmembrane region" description="Helical" evidence="9">
    <location>
        <begin position="99"/>
        <end position="122"/>
    </location>
</feature>
<dbReference type="eggNOG" id="COG1115">
    <property type="taxonomic scope" value="Bacteria"/>
</dbReference>
<dbReference type="Pfam" id="PF01235">
    <property type="entry name" value="Na_Ala_symp"/>
    <property type="match status" value="1"/>
</dbReference>
<dbReference type="PANTHER" id="PTHR30330:SF1">
    <property type="entry name" value="AMINO-ACID CARRIER PROTEIN ALST"/>
    <property type="match status" value="1"/>
</dbReference>
<evidence type="ECO:0000256" key="4">
    <source>
        <dbReference type="ARBA" id="ARBA00022475"/>
    </source>
</evidence>
<evidence type="ECO:0000256" key="8">
    <source>
        <dbReference type="ARBA" id="ARBA00023136"/>
    </source>
</evidence>
<reference evidence="10 11" key="1">
    <citation type="submission" date="2015-08" db="EMBL/GenBank/DDBJ databases">
        <title>Draft Genome Sequence of Bacillus vietnamensis UCD-SED5.</title>
        <authorList>
            <person name="Lee R.D."/>
            <person name="Jospin G."/>
            <person name="Lang J.M."/>
            <person name="Coil D.A."/>
            <person name="Eisen J.A."/>
        </authorList>
    </citation>
    <scope>NUCLEOTIDE SEQUENCE [LARGE SCALE GENOMIC DNA]</scope>
    <source>
        <strain evidence="10 11">UCD-SED5</strain>
    </source>
</reference>
<dbReference type="NCBIfam" id="TIGR00835">
    <property type="entry name" value="agcS"/>
    <property type="match status" value="1"/>
</dbReference>
<keyword evidence="8 9" id="KW-0472">Membrane</keyword>
<accession>A0A0N8GGE4</accession>
<evidence type="ECO:0000313" key="11">
    <source>
        <dbReference type="Proteomes" id="UP000050398"/>
    </source>
</evidence>
<feature type="transmembrane region" description="Helical" evidence="9">
    <location>
        <begin position="302"/>
        <end position="324"/>
    </location>
</feature>
<feature type="transmembrane region" description="Helical" evidence="9">
    <location>
        <begin position="146"/>
        <end position="167"/>
    </location>
</feature>
<keyword evidence="7 9" id="KW-1133">Transmembrane helix</keyword>
<sequence length="477" mass="50798">MDILNNLVTEANSILWGYILIGVLLILGLYFTIGSRFVQIRHLGEMIRLLGDKDVVEAEGEKQISSLQAFFIGAGTRIGTGNLAGVAIALAIGGPGAVFWMWLVAILGGASAFVESTLAQIYKEKDTVGFKGGPGYYMKKQLGKPWMSSIFAVTIILSFGTTFNAVQSNTIATAFSNSFGINTLVIGIVLAGLTALIIFGGVKRIANFSSFIVPIMAGFYIVLALFVVITNITEMPGVIAMIFKSAFGFEQVVGGGIGAAIMNGVKRGLFSNEAGMGSAPNAAATASVSHPVKQGFIQALGVFFDTILVCSATAFIILTSDAYGSGLTGIELSQAAMSEHFNSWAGIFLAIAIFTFAFSSIIGSYYYGEANLPFINKSKTGLMIYRFIALGMVIFGSVASLDIVWSLADFSMALMALTNLAAIGILAPIAFKALDNYMTQRRQGLDPVFYADDIPGLKNVECWPKRQSDMPKKAVNE</sequence>
<dbReference type="Gene3D" id="1.20.1740.10">
    <property type="entry name" value="Amino acid/polyamine transporter I"/>
    <property type="match status" value="1"/>
</dbReference>
<dbReference type="Proteomes" id="UP000050398">
    <property type="component" value="Unassembled WGS sequence"/>
</dbReference>
<dbReference type="PRINTS" id="PR00175">
    <property type="entry name" value="NAALASMPORT"/>
</dbReference>
<organism evidence="10 11">
    <name type="scientific">Rossellomorea vietnamensis</name>
    <dbReference type="NCBI Taxonomy" id="218284"/>
    <lineage>
        <taxon>Bacteria</taxon>
        <taxon>Bacillati</taxon>
        <taxon>Bacillota</taxon>
        <taxon>Bacilli</taxon>
        <taxon>Bacillales</taxon>
        <taxon>Bacillaceae</taxon>
        <taxon>Rossellomorea</taxon>
    </lineage>
</organism>
<dbReference type="OrthoDB" id="9804874at2"/>
<evidence type="ECO:0000256" key="3">
    <source>
        <dbReference type="ARBA" id="ARBA00022448"/>
    </source>
</evidence>
<dbReference type="PATRIC" id="fig|218284.4.peg.1729"/>
<keyword evidence="5 9" id="KW-0812">Transmembrane</keyword>
<evidence type="ECO:0000256" key="2">
    <source>
        <dbReference type="ARBA" id="ARBA00009261"/>
    </source>
</evidence>
<feature type="transmembrane region" description="Helical" evidence="9">
    <location>
        <begin position="344"/>
        <end position="367"/>
    </location>
</feature>
<proteinExistence type="inferred from homology"/>
<evidence type="ECO:0000256" key="1">
    <source>
        <dbReference type="ARBA" id="ARBA00004651"/>
    </source>
</evidence>
<keyword evidence="3 9" id="KW-0813">Transport</keyword>
<evidence type="ECO:0000256" key="9">
    <source>
        <dbReference type="RuleBase" id="RU363064"/>
    </source>
</evidence>
<dbReference type="AlphaFoldDB" id="A0A0N8GGE4"/>
<dbReference type="GO" id="GO:0005283">
    <property type="term" value="F:amino acid:sodium symporter activity"/>
    <property type="evidence" value="ECO:0007669"/>
    <property type="project" value="InterPro"/>
</dbReference>
<dbReference type="EMBL" id="LIXZ01000017">
    <property type="protein sequence ID" value="KPL58266.1"/>
    <property type="molecule type" value="Genomic_DNA"/>
</dbReference>
<dbReference type="PROSITE" id="PS00873">
    <property type="entry name" value="NA_ALANINE_SYMP"/>
    <property type="match status" value="1"/>
</dbReference>
<comment type="similarity">
    <text evidence="2 9">Belongs to the alanine or glycine:cation symporter (AGCS) (TC 2.A.25) family.</text>
</comment>
<dbReference type="PANTHER" id="PTHR30330">
    <property type="entry name" value="AGSS FAMILY TRANSPORTER, SODIUM-ALANINE"/>
    <property type="match status" value="1"/>
</dbReference>